<dbReference type="PANTHER" id="PTHR30586:SF1">
    <property type="entry name" value="NA(+)-TRANSLOCATING NADH-QUINONE REDUCTASE SUBUNIT D"/>
    <property type="match status" value="1"/>
</dbReference>
<comment type="function">
    <text evidence="14">NQR complex catalyzes the reduction of ubiquinone-1 to ubiquinol by two successive reactions, coupled with the transport of Na(+) ions from the cytoplasm to the periplasm. NqrA to NqrE are probably involved in the second step, the conversion of ubisemiquinone to ubiquinol.</text>
</comment>
<keyword evidence="12 14" id="KW-0472">Membrane</keyword>
<feature type="transmembrane region" description="Helical" evidence="14">
    <location>
        <begin position="53"/>
        <end position="73"/>
    </location>
</feature>
<accession>V5C4K9</accession>
<keyword evidence="10 14" id="KW-0406">Ion transport</keyword>
<keyword evidence="9 14" id="KW-0915">Sodium</keyword>
<comment type="catalytic activity">
    <reaction evidence="14">
        <text>a ubiquinone + n Na(+)(in) + NADH + H(+) = a ubiquinol + n Na(+)(out) + NAD(+)</text>
        <dbReference type="Rhea" id="RHEA:47748"/>
        <dbReference type="Rhea" id="RHEA-COMP:9565"/>
        <dbReference type="Rhea" id="RHEA-COMP:9566"/>
        <dbReference type="ChEBI" id="CHEBI:15378"/>
        <dbReference type="ChEBI" id="CHEBI:16389"/>
        <dbReference type="ChEBI" id="CHEBI:17976"/>
        <dbReference type="ChEBI" id="CHEBI:29101"/>
        <dbReference type="ChEBI" id="CHEBI:57540"/>
        <dbReference type="ChEBI" id="CHEBI:57945"/>
        <dbReference type="EC" id="7.2.1.1"/>
    </reaction>
</comment>
<evidence type="ECO:0000256" key="13">
    <source>
        <dbReference type="ARBA" id="ARBA00023201"/>
    </source>
</evidence>
<name>V5C4K9_9GAMM</name>
<feature type="transmembrane region" description="Helical" evidence="14">
    <location>
        <begin position="112"/>
        <end position="129"/>
    </location>
</feature>
<dbReference type="GO" id="GO:0016655">
    <property type="term" value="F:oxidoreductase activity, acting on NAD(P)H, quinone or similar compound as acceptor"/>
    <property type="evidence" value="ECO:0007669"/>
    <property type="project" value="UniProtKB-UniRule"/>
</dbReference>
<dbReference type="GO" id="GO:0006814">
    <property type="term" value="P:sodium ion transport"/>
    <property type="evidence" value="ECO:0007669"/>
    <property type="project" value="UniProtKB-UniRule"/>
</dbReference>
<dbReference type="PIRSF" id="PIRSF006102">
    <property type="entry name" value="NQR_DE"/>
    <property type="match status" value="1"/>
</dbReference>
<evidence type="ECO:0000256" key="6">
    <source>
        <dbReference type="ARBA" id="ARBA00022967"/>
    </source>
</evidence>
<dbReference type="EC" id="7.2.1.1" evidence="14"/>
<dbReference type="HAMAP" id="MF_00428">
    <property type="entry name" value="NqrD"/>
    <property type="match status" value="1"/>
</dbReference>
<comment type="subcellular location">
    <subcellularLocation>
        <location evidence="14">Cell membrane</location>
        <topology evidence="14">Multi-pass membrane protein</topology>
    </subcellularLocation>
    <subcellularLocation>
        <location evidence="1">Endomembrane system</location>
        <topology evidence="1">Multi-pass membrane protein</topology>
    </subcellularLocation>
</comment>
<organism evidence="15 16">
    <name type="scientific">Methyloglobulus morosus KoM1</name>
    <dbReference type="NCBI Taxonomy" id="1116472"/>
    <lineage>
        <taxon>Bacteria</taxon>
        <taxon>Pseudomonadati</taxon>
        <taxon>Pseudomonadota</taxon>
        <taxon>Gammaproteobacteria</taxon>
        <taxon>Methylococcales</taxon>
        <taxon>Methylococcaceae</taxon>
        <taxon>Methyloglobulus</taxon>
    </lineage>
</organism>
<gene>
    <name evidence="14 15" type="primary">nqrD</name>
    <name evidence="15" type="ORF">MGMO_21c00120</name>
</gene>
<evidence type="ECO:0000313" key="16">
    <source>
        <dbReference type="Proteomes" id="UP000017842"/>
    </source>
</evidence>
<dbReference type="Pfam" id="PF02508">
    <property type="entry name" value="Rnf-Nqr"/>
    <property type="match status" value="1"/>
</dbReference>
<comment type="caution">
    <text evidence="15">The sequence shown here is derived from an EMBL/GenBank/DDBJ whole genome shotgun (WGS) entry which is preliminary data.</text>
</comment>
<dbReference type="STRING" id="1116472.MGMO_21c00120"/>
<dbReference type="GO" id="GO:0012505">
    <property type="term" value="C:endomembrane system"/>
    <property type="evidence" value="ECO:0007669"/>
    <property type="project" value="UniProtKB-SubCell"/>
</dbReference>
<dbReference type="GO" id="GO:0005886">
    <property type="term" value="C:plasma membrane"/>
    <property type="evidence" value="ECO:0007669"/>
    <property type="project" value="UniProtKB-SubCell"/>
</dbReference>
<feature type="transmembrane region" description="Helical" evidence="14">
    <location>
        <begin position="85"/>
        <end position="106"/>
    </location>
</feature>
<keyword evidence="15" id="KW-0560">Oxidoreductase</keyword>
<dbReference type="Proteomes" id="UP000017842">
    <property type="component" value="Unassembled WGS sequence"/>
</dbReference>
<evidence type="ECO:0000256" key="12">
    <source>
        <dbReference type="ARBA" id="ARBA00023136"/>
    </source>
</evidence>
<keyword evidence="2 14" id="KW-0813">Transport</keyword>
<keyword evidence="7 14" id="KW-1133">Transmembrane helix</keyword>
<keyword evidence="5 14" id="KW-0812">Transmembrane</keyword>
<evidence type="ECO:0000256" key="14">
    <source>
        <dbReference type="HAMAP-Rule" id="MF_00428"/>
    </source>
</evidence>
<evidence type="ECO:0000256" key="3">
    <source>
        <dbReference type="ARBA" id="ARBA00022475"/>
    </source>
</evidence>
<keyword evidence="16" id="KW-1185">Reference proteome</keyword>
<dbReference type="NCBIfam" id="NF009070">
    <property type="entry name" value="PRK12405.1"/>
    <property type="match status" value="1"/>
</dbReference>
<evidence type="ECO:0000256" key="5">
    <source>
        <dbReference type="ARBA" id="ARBA00022692"/>
    </source>
</evidence>
<evidence type="ECO:0000256" key="7">
    <source>
        <dbReference type="ARBA" id="ARBA00022989"/>
    </source>
</evidence>
<keyword evidence="4" id="KW-0997">Cell inner membrane</keyword>
<keyword evidence="6 14" id="KW-1278">Translocase</keyword>
<evidence type="ECO:0000256" key="10">
    <source>
        <dbReference type="ARBA" id="ARBA00023065"/>
    </source>
</evidence>
<keyword evidence="3 14" id="KW-1003">Cell membrane</keyword>
<dbReference type="NCBIfam" id="TIGR01939">
    <property type="entry name" value="nqrD"/>
    <property type="match status" value="1"/>
</dbReference>
<dbReference type="AlphaFoldDB" id="V5C4K9"/>
<dbReference type="EMBL" id="AYLO01000021">
    <property type="protein sequence ID" value="ESS73422.1"/>
    <property type="molecule type" value="Genomic_DNA"/>
</dbReference>
<feature type="transmembrane region" description="Helical" evidence="14">
    <location>
        <begin position="191"/>
        <end position="209"/>
    </location>
</feature>
<comment type="subunit">
    <text evidence="14">Composed of six subunits; NqrA, NqrB, NqrC, NqrD, NqrE and NqrF.</text>
</comment>
<evidence type="ECO:0000256" key="4">
    <source>
        <dbReference type="ARBA" id="ARBA00022519"/>
    </source>
</evidence>
<evidence type="ECO:0000256" key="1">
    <source>
        <dbReference type="ARBA" id="ARBA00004127"/>
    </source>
</evidence>
<protein>
    <recommendedName>
        <fullName evidence="14">Na(+)-translocating NADH-quinone reductase subunit D</fullName>
        <shortName evidence="14">Na(+)-NQR subunit D</shortName>
        <shortName evidence="14">Na(+)-translocating NQR subunit D</shortName>
        <ecNumber evidence="14">7.2.1.1</ecNumber>
    </recommendedName>
    <alternativeName>
        <fullName evidence="14">NQR complex subunit D</fullName>
    </alternativeName>
    <alternativeName>
        <fullName evidence="14">NQR-1 subunit D</fullName>
    </alternativeName>
</protein>
<dbReference type="InterPro" id="IPR003667">
    <property type="entry name" value="NqrDE/RnfAE"/>
</dbReference>
<sequence>MSAVIGNELKDALLNDETKKVLIDPLVNNNPITLQVLGICSALAVTSKMSTSLIMALALTLVTAFSSAAISAVRNHTPSSIRIIVQMTIIASLVIVVDQILKAVAYDISKQLSVFVGLIITNCIVMGRAEGYAMKNPPLESFIDGIGNGAGYSLILITVAFFREIFGSGKLLGYEVLKLAKDGGWYDPNGLMLLPPSAFFIIGLIIWAVRQLKPEQREVVDYKIMAIAHGEDGAAHGNGGHH</sequence>
<proteinExistence type="inferred from homology"/>
<comment type="caution">
    <text evidence="14">Lacks conserved residue(s) required for the propagation of feature annotation.</text>
</comment>
<evidence type="ECO:0000256" key="2">
    <source>
        <dbReference type="ARBA" id="ARBA00022448"/>
    </source>
</evidence>
<dbReference type="PATRIC" id="fig|1116472.3.peg.716"/>
<keyword evidence="13 14" id="KW-0739">Sodium transport</keyword>
<evidence type="ECO:0000256" key="8">
    <source>
        <dbReference type="ARBA" id="ARBA00023027"/>
    </source>
</evidence>
<evidence type="ECO:0000256" key="11">
    <source>
        <dbReference type="ARBA" id="ARBA00023075"/>
    </source>
</evidence>
<dbReference type="RefSeq" id="WP_023493604.1">
    <property type="nucleotide sequence ID" value="NZ_AYLO01000021.1"/>
</dbReference>
<keyword evidence="11 14" id="KW-0830">Ubiquinone</keyword>
<dbReference type="eggNOG" id="COG1347">
    <property type="taxonomic scope" value="Bacteria"/>
</dbReference>
<dbReference type="OrthoDB" id="9782945at2"/>
<dbReference type="InterPro" id="IPR011292">
    <property type="entry name" value="NqrD"/>
</dbReference>
<evidence type="ECO:0000313" key="15">
    <source>
        <dbReference type="EMBL" id="ESS73422.1"/>
    </source>
</evidence>
<keyword evidence="8 14" id="KW-0520">NAD</keyword>
<dbReference type="NCBIfam" id="NF006777">
    <property type="entry name" value="PRK09292.1"/>
    <property type="match status" value="1"/>
</dbReference>
<reference evidence="15 16" key="1">
    <citation type="journal article" date="2013" name="Genome Announc.">
        <title>Draft Genome Sequence of the Methanotrophic Gammaproteobacterium Methyloglobulus morosus DSM 22980 Strain KoM1.</title>
        <authorList>
            <person name="Poehlein A."/>
            <person name="Deutzmann J.S."/>
            <person name="Daniel R."/>
            <person name="Simeonova D.D."/>
        </authorList>
    </citation>
    <scope>NUCLEOTIDE SEQUENCE [LARGE SCALE GENOMIC DNA]</scope>
    <source>
        <strain evidence="15 16">KoM1</strain>
    </source>
</reference>
<evidence type="ECO:0000256" key="9">
    <source>
        <dbReference type="ARBA" id="ARBA00023053"/>
    </source>
</evidence>
<comment type="similarity">
    <text evidence="14">Belongs to the NqrDE/RnfAE family.</text>
</comment>
<dbReference type="PANTHER" id="PTHR30586">
    <property type="entry name" value="ELECTRON TRANSPORT COMPLEX PROTEIN RNFE"/>
    <property type="match status" value="1"/>
</dbReference>